<accession>A0A418XLK5</accession>
<evidence type="ECO:0000256" key="3">
    <source>
        <dbReference type="ARBA" id="ARBA00023163"/>
    </source>
</evidence>
<dbReference type="InterPro" id="IPR011991">
    <property type="entry name" value="ArsR-like_HTH"/>
</dbReference>
<keyword evidence="2" id="KW-0238">DNA-binding</keyword>
<dbReference type="SUPFAM" id="SSF46785">
    <property type="entry name" value="Winged helix' DNA-binding domain"/>
    <property type="match status" value="1"/>
</dbReference>
<dbReference type="Gene3D" id="3.30.70.920">
    <property type="match status" value="1"/>
</dbReference>
<dbReference type="InterPro" id="IPR000485">
    <property type="entry name" value="AsnC-type_HTH_dom"/>
</dbReference>
<dbReference type="GO" id="GO:0043200">
    <property type="term" value="P:response to amino acid"/>
    <property type="evidence" value="ECO:0007669"/>
    <property type="project" value="TreeGrafter"/>
</dbReference>
<dbReference type="InterPro" id="IPR036388">
    <property type="entry name" value="WH-like_DNA-bd_sf"/>
</dbReference>
<comment type="caution">
    <text evidence="5">The sequence shown here is derived from an EMBL/GenBank/DDBJ whole genome shotgun (WGS) entry which is preliminary data.</text>
</comment>
<dbReference type="SMART" id="SM00344">
    <property type="entry name" value="HTH_ASNC"/>
    <property type="match status" value="1"/>
</dbReference>
<keyword evidence="3" id="KW-0804">Transcription</keyword>
<dbReference type="PANTHER" id="PTHR30154:SF53">
    <property type="entry name" value="HTH-TYPE TRANSCRIPTIONAL REGULATOR LRPC"/>
    <property type="match status" value="1"/>
</dbReference>
<dbReference type="GO" id="GO:0043565">
    <property type="term" value="F:sequence-specific DNA binding"/>
    <property type="evidence" value="ECO:0007669"/>
    <property type="project" value="InterPro"/>
</dbReference>
<evidence type="ECO:0000256" key="1">
    <source>
        <dbReference type="ARBA" id="ARBA00023015"/>
    </source>
</evidence>
<dbReference type="InterPro" id="IPR036390">
    <property type="entry name" value="WH_DNA-bd_sf"/>
</dbReference>
<proteinExistence type="predicted"/>
<dbReference type="FunFam" id="1.10.10.10:FF:000646">
    <property type="entry name" value="Transcriptional regulator, AsnC family"/>
    <property type="match status" value="1"/>
</dbReference>
<evidence type="ECO:0000313" key="6">
    <source>
        <dbReference type="Proteomes" id="UP000284021"/>
    </source>
</evidence>
<dbReference type="PANTHER" id="PTHR30154">
    <property type="entry name" value="LEUCINE-RESPONSIVE REGULATORY PROTEIN"/>
    <property type="match status" value="1"/>
</dbReference>
<protein>
    <submittedName>
        <fullName evidence="5">Lrp/AsnC family transcriptional regulator</fullName>
    </submittedName>
</protein>
<keyword evidence="1" id="KW-0805">Transcription regulation</keyword>
<gene>
    <name evidence="5" type="ORF">D3879_08730</name>
</gene>
<dbReference type="AlphaFoldDB" id="A0A418XLK5"/>
<feature type="domain" description="HTH asnC-type" evidence="4">
    <location>
        <begin position="1"/>
        <end position="62"/>
    </location>
</feature>
<dbReference type="Gene3D" id="1.10.10.10">
    <property type="entry name" value="Winged helix-like DNA-binding domain superfamily/Winged helix DNA-binding domain"/>
    <property type="match status" value="1"/>
</dbReference>
<dbReference type="EMBL" id="QYUR01000002">
    <property type="protein sequence ID" value="RJG13331.1"/>
    <property type="molecule type" value="Genomic_DNA"/>
</dbReference>
<organism evidence="5 6">
    <name type="scientific">Pseudomonas cavernicola</name>
    <dbReference type="NCBI Taxonomy" id="2320866"/>
    <lineage>
        <taxon>Bacteria</taxon>
        <taxon>Pseudomonadati</taxon>
        <taxon>Pseudomonadota</taxon>
        <taxon>Gammaproteobacteria</taxon>
        <taxon>Pseudomonadales</taxon>
        <taxon>Pseudomonadaceae</taxon>
        <taxon>Pseudomonas</taxon>
    </lineage>
</organism>
<sequence>MDKYDRLILTALIEDGRLSFAELARRVNLSPPAVAERVAKLESSGVISGYQANVDVSKLGLPIECMIELRIATHQSHSSLAALERFPELTSCYRVTGDACVIMHAAVASMNELQSLIDRLSEYGASKTSIILSTPFNGRVPTSLLQPGNGQH</sequence>
<dbReference type="InterPro" id="IPR011008">
    <property type="entry name" value="Dimeric_a/b-barrel"/>
</dbReference>
<dbReference type="InterPro" id="IPR019887">
    <property type="entry name" value="Tscrpt_reg_AsnC/Lrp_C"/>
</dbReference>
<evidence type="ECO:0000313" key="5">
    <source>
        <dbReference type="EMBL" id="RJG13331.1"/>
    </source>
</evidence>
<dbReference type="PROSITE" id="PS50956">
    <property type="entry name" value="HTH_ASNC_2"/>
    <property type="match status" value="1"/>
</dbReference>
<name>A0A418XLK5_9PSED</name>
<evidence type="ECO:0000256" key="2">
    <source>
        <dbReference type="ARBA" id="ARBA00023125"/>
    </source>
</evidence>
<dbReference type="RefSeq" id="WP_119953700.1">
    <property type="nucleotide sequence ID" value="NZ_QYUR01000002.1"/>
</dbReference>
<dbReference type="CDD" id="cd00090">
    <property type="entry name" value="HTH_ARSR"/>
    <property type="match status" value="1"/>
</dbReference>
<dbReference type="SUPFAM" id="SSF54909">
    <property type="entry name" value="Dimeric alpha+beta barrel"/>
    <property type="match status" value="1"/>
</dbReference>
<dbReference type="Proteomes" id="UP000284021">
    <property type="component" value="Unassembled WGS sequence"/>
</dbReference>
<keyword evidence="6" id="KW-1185">Reference proteome</keyword>
<evidence type="ECO:0000259" key="4">
    <source>
        <dbReference type="PROSITE" id="PS50956"/>
    </source>
</evidence>
<dbReference type="InterPro" id="IPR019885">
    <property type="entry name" value="Tscrpt_reg_HTH_AsnC-type_CS"/>
</dbReference>
<dbReference type="PROSITE" id="PS00519">
    <property type="entry name" value="HTH_ASNC_1"/>
    <property type="match status" value="1"/>
</dbReference>
<dbReference type="GO" id="GO:0005829">
    <property type="term" value="C:cytosol"/>
    <property type="evidence" value="ECO:0007669"/>
    <property type="project" value="TreeGrafter"/>
</dbReference>
<dbReference type="PRINTS" id="PR00033">
    <property type="entry name" value="HTHASNC"/>
</dbReference>
<dbReference type="OrthoDB" id="5476at2"/>
<dbReference type="Pfam" id="PF01037">
    <property type="entry name" value="AsnC_trans_reg"/>
    <property type="match status" value="1"/>
</dbReference>
<reference evidence="5 6" key="1">
    <citation type="submission" date="2018-09" db="EMBL/GenBank/DDBJ databases">
        <authorList>
            <person name="Zhu H."/>
        </authorList>
    </citation>
    <scope>NUCLEOTIDE SEQUENCE [LARGE SCALE GENOMIC DNA]</scope>
    <source>
        <strain evidence="5 6">K1S02-6</strain>
    </source>
</reference>
<dbReference type="InterPro" id="IPR019888">
    <property type="entry name" value="Tscrpt_reg_AsnC-like"/>
</dbReference>
<dbReference type="GO" id="GO:0006355">
    <property type="term" value="P:regulation of DNA-templated transcription"/>
    <property type="evidence" value="ECO:0007669"/>
    <property type="project" value="UniProtKB-ARBA"/>
</dbReference>
<dbReference type="Pfam" id="PF13404">
    <property type="entry name" value="HTH_AsnC-type"/>
    <property type="match status" value="1"/>
</dbReference>